<organism evidence="2 3">
    <name type="scientific">Malus domestica</name>
    <name type="common">Apple</name>
    <name type="synonym">Pyrus malus</name>
    <dbReference type="NCBI Taxonomy" id="3750"/>
    <lineage>
        <taxon>Eukaryota</taxon>
        <taxon>Viridiplantae</taxon>
        <taxon>Streptophyta</taxon>
        <taxon>Embryophyta</taxon>
        <taxon>Tracheophyta</taxon>
        <taxon>Spermatophyta</taxon>
        <taxon>Magnoliopsida</taxon>
        <taxon>eudicotyledons</taxon>
        <taxon>Gunneridae</taxon>
        <taxon>Pentapetalae</taxon>
        <taxon>rosids</taxon>
        <taxon>fabids</taxon>
        <taxon>Rosales</taxon>
        <taxon>Rosaceae</taxon>
        <taxon>Amygdaloideae</taxon>
        <taxon>Maleae</taxon>
        <taxon>Malus</taxon>
    </lineage>
</organism>
<feature type="compositionally biased region" description="Acidic residues" evidence="1">
    <location>
        <begin position="33"/>
        <end position="50"/>
    </location>
</feature>
<reference evidence="2 3" key="1">
    <citation type="submission" date="2018-10" db="EMBL/GenBank/DDBJ databases">
        <title>A high-quality apple genome assembly.</title>
        <authorList>
            <person name="Hu J."/>
        </authorList>
    </citation>
    <scope>NUCLEOTIDE SEQUENCE [LARGE SCALE GENOMIC DNA]</scope>
    <source>
        <strain evidence="3">cv. HFTH1</strain>
        <tissue evidence="2">Young leaf</tissue>
    </source>
</reference>
<comment type="caution">
    <text evidence="2">The sequence shown here is derived from an EMBL/GenBank/DDBJ whole genome shotgun (WGS) entry which is preliminary data.</text>
</comment>
<name>A0A498J066_MALDO</name>
<dbReference type="AlphaFoldDB" id="A0A498J066"/>
<protein>
    <submittedName>
        <fullName evidence="2">Uncharacterized protein</fullName>
    </submittedName>
</protein>
<gene>
    <name evidence="2" type="ORF">DVH24_000275</name>
</gene>
<feature type="region of interest" description="Disordered" evidence="1">
    <location>
        <begin position="16"/>
        <end position="61"/>
    </location>
</feature>
<sequence>MEWQLPDLELSTLLQRREKATGRTTTAIGNDRENDDDERDDGENNDSERDDGERKGLYPTNNPLLLEGFIKMVYTRLSYPTA</sequence>
<accession>A0A498J066</accession>
<dbReference type="Proteomes" id="UP000290289">
    <property type="component" value="Chromosome 9"/>
</dbReference>
<proteinExistence type="predicted"/>
<evidence type="ECO:0000313" key="3">
    <source>
        <dbReference type="Proteomes" id="UP000290289"/>
    </source>
</evidence>
<dbReference type="EMBL" id="RDQH01000335">
    <property type="protein sequence ID" value="RXH88676.1"/>
    <property type="molecule type" value="Genomic_DNA"/>
</dbReference>
<evidence type="ECO:0000313" key="2">
    <source>
        <dbReference type="EMBL" id="RXH88676.1"/>
    </source>
</evidence>
<keyword evidence="3" id="KW-1185">Reference proteome</keyword>
<evidence type="ECO:0000256" key="1">
    <source>
        <dbReference type="SAM" id="MobiDB-lite"/>
    </source>
</evidence>